<reference evidence="1" key="1">
    <citation type="journal article" date="2014" name="Front. Microbiol.">
        <title>High frequency of phylogenetically diverse reductive dehalogenase-homologous genes in deep subseafloor sedimentary metagenomes.</title>
        <authorList>
            <person name="Kawai M."/>
            <person name="Futagami T."/>
            <person name="Toyoda A."/>
            <person name="Takaki Y."/>
            <person name="Nishi S."/>
            <person name="Hori S."/>
            <person name="Arai W."/>
            <person name="Tsubouchi T."/>
            <person name="Morono Y."/>
            <person name="Uchiyama I."/>
            <person name="Ito T."/>
            <person name="Fujiyama A."/>
            <person name="Inagaki F."/>
            <person name="Takami H."/>
        </authorList>
    </citation>
    <scope>NUCLEOTIDE SEQUENCE</scope>
    <source>
        <strain evidence="1">Expedition CK06-06</strain>
    </source>
</reference>
<feature type="non-terminal residue" evidence="1">
    <location>
        <position position="68"/>
    </location>
</feature>
<name>X1EWX1_9ZZZZ</name>
<sequence>MRLTKKKAIEIAIELWTWLAETGAKYKGDWVGWEEKYGEMEADCPFCEYSDRWGDDECESCPYFQRFG</sequence>
<protein>
    <submittedName>
        <fullName evidence="1">Uncharacterized protein</fullName>
    </submittedName>
</protein>
<evidence type="ECO:0000313" key="1">
    <source>
        <dbReference type="EMBL" id="GAH13108.1"/>
    </source>
</evidence>
<organism evidence="1">
    <name type="scientific">marine sediment metagenome</name>
    <dbReference type="NCBI Taxonomy" id="412755"/>
    <lineage>
        <taxon>unclassified sequences</taxon>
        <taxon>metagenomes</taxon>
        <taxon>ecological metagenomes</taxon>
    </lineage>
</organism>
<dbReference type="AlphaFoldDB" id="X1EWX1"/>
<accession>X1EWX1</accession>
<proteinExistence type="predicted"/>
<dbReference type="EMBL" id="BART01033972">
    <property type="protein sequence ID" value="GAH13108.1"/>
    <property type="molecule type" value="Genomic_DNA"/>
</dbReference>
<gene>
    <name evidence="1" type="ORF">S01H4_58206</name>
</gene>
<comment type="caution">
    <text evidence="1">The sequence shown here is derived from an EMBL/GenBank/DDBJ whole genome shotgun (WGS) entry which is preliminary data.</text>
</comment>